<evidence type="ECO:0000313" key="2">
    <source>
        <dbReference type="EMBL" id="OWZ05320.1"/>
    </source>
</evidence>
<dbReference type="EMBL" id="NBNE01004491">
    <property type="protein sequence ID" value="OWZ05320.1"/>
    <property type="molecule type" value="Genomic_DNA"/>
</dbReference>
<organism evidence="2 3">
    <name type="scientific">Phytophthora megakarya</name>
    <dbReference type="NCBI Taxonomy" id="4795"/>
    <lineage>
        <taxon>Eukaryota</taxon>
        <taxon>Sar</taxon>
        <taxon>Stramenopiles</taxon>
        <taxon>Oomycota</taxon>
        <taxon>Peronosporomycetes</taxon>
        <taxon>Peronosporales</taxon>
        <taxon>Peronosporaceae</taxon>
        <taxon>Phytophthora</taxon>
    </lineage>
</organism>
<feature type="region of interest" description="Disordered" evidence="1">
    <location>
        <begin position="1"/>
        <end position="26"/>
    </location>
</feature>
<dbReference type="AlphaFoldDB" id="A0A225VLB4"/>
<comment type="caution">
    <text evidence="2">The sequence shown here is derived from an EMBL/GenBank/DDBJ whole genome shotgun (WGS) entry which is preliminary data.</text>
</comment>
<dbReference type="Proteomes" id="UP000198211">
    <property type="component" value="Unassembled WGS sequence"/>
</dbReference>
<evidence type="ECO:0000313" key="3">
    <source>
        <dbReference type="Proteomes" id="UP000198211"/>
    </source>
</evidence>
<sequence>MTRGTSQLTTKKDGNRPPINGDTPVANKTLRQCLNAILDTSSWIQLFAPKAARQAVWAVLVEELSYPVNSTSTSQRFRVFLRSRTPAPGSVPAPLPERAGHGLSGPRVSAPEEAQFQGNLCRPDQPQSVGKSGRRMWVRQAIFQTSGP</sequence>
<accession>A0A225VLB4</accession>
<keyword evidence="3" id="KW-1185">Reference proteome</keyword>
<dbReference type="OrthoDB" id="10602973at2759"/>
<protein>
    <recommendedName>
        <fullName evidence="4">Eukaryotic/viral aspartic protease</fullName>
    </recommendedName>
</protein>
<name>A0A225VLB4_9STRA</name>
<proteinExistence type="predicted"/>
<reference evidence="3" key="1">
    <citation type="submission" date="2017-03" db="EMBL/GenBank/DDBJ databases">
        <title>Phytopthora megakarya and P. palmivora, two closely related causual agents of cacao black pod achieved similar genome size and gene model numbers by different mechanisms.</title>
        <authorList>
            <person name="Ali S."/>
            <person name="Shao J."/>
            <person name="Larry D.J."/>
            <person name="Kronmiller B."/>
            <person name="Shen D."/>
            <person name="Strem M.D."/>
            <person name="Melnick R.L."/>
            <person name="Guiltinan M.J."/>
            <person name="Tyler B.M."/>
            <person name="Meinhardt L.W."/>
            <person name="Bailey B.A."/>
        </authorList>
    </citation>
    <scope>NUCLEOTIDE SEQUENCE [LARGE SCALE GENOMIC DNA]</scope>
    <source>
        <strain evidence="3">zdho120</strain>
    </source>
</reference>
<evidence type="ECO:0008006" key="4">
    <source>
        <dbReference type="Google" id="ProtNLM"/>
    </source>
</evidence>
<feature type="region of interest" description="Disordered" evidence="1">
    <location>
        <begin position="84"/>
        <end position="133"/>
    </location>
</feature>
<gene>
    <name evidence="2" type="ORF">PHMEG_00022610</name>
</gene>
<evidence type="ECO:0000256" key="1">
    <source>
        <dbReference type="SAM" id="MobiDB-lite"/>
    </source>
</evidence>